<reference evidence="2 3" key="1">
    <citation type="journal article" date="2016" name="Mol. Biol. Evol.">
        <title>Comparative Genomics of Early-Diverging Mushroom-Forming Fungi Provides Insights into the Origins of Lignocellulose Decay Capabilities.</title>
        <authorList>
            <person name="Nagy L.G."/>
            <person name="Riley R."/>
            <person name="Tritt A."/>
            <person name="Adam C."/>
            <person name="Daum C."/>
            <person name="Floudas D."/>
            <person name="Sun H."/>
            <person name="Yadav J.S."/>
            <person name="Pangilinan J."/>
            <person name="Larsson K.H."/>
            <person name="Matsuura K."/>
            <person name="Barry K."/>
            <person name="Labutti K."/>
            <person name="Kuo R."/>
            <person name="Ohm R.A."/>
            <person name="Bhattacharya S.S."/>
            <person name="Shirouzu T."/>
            <person name="Yoshinaga Y."/>
            <person name="Martin F.M."/>
            <person name="Grigoriev I.V."/>
            <person name="Hibbett D.S."/>
        </authorList>
    </citation>
    <scope>NUCLEOTIDE SEQUENCE [LARGE SCALE GENOMIC DNA]</scope>
    <source>
        <strain evidence="2 3">93-53</strain>
    </source>
</reference>
<sequence>MPGRSSRNTLSQQSLSSDDANIVAAVAQQMHTSWEKKKKEKENKFARDAKSSLDRCVSNRATEYAEAMAEFNEVYEKFIMDYAAVEDEIRNLWVHLLREQQKLLVLAEQKHKRVVESEKVRERGQVQGMAMAKKAMEDYIQLANSLRNVES</sequence>
<accession>A0A165DML0</accession>
<dbReference type="EMBL" id="KV427631">
    <property type="protein sequence ID" value="KZT05206.1"/>
    <property type="molecule type" value="Genomic_DNA"/>
</dbReference>
<dbReference type="InParanoid" id="A0A165DML0"/>
<evidence type="ECO:0000313" key="3">
    <source>
        <dbReference type="Proteomes" id="UP000076871"/>
    </source>
</evidence>
<feature type="compositionally biased region" description="Basic and acidic residues" evidence="1">
    <location>
        <begin position="33"/>
        <end position="52"/>
    </location>
</feature>
<dbReference type="Proteomes" id="UP000076871">
    <property type="component" value="Unassembled WGS sequence"/>
</dbReference>
<gene>
    <name evidence="2" type="ORF">LAESUDRAFT_233519</name>
</gene>
<keyword evidence="3" id="KW-1185">Reference proteome</keyword>
<evidence type="ECO:0000256" key="1">
    <source>
        <dbReference type="SAM" id="MobiDB-lite"/>
    </source>
</evidence>
<dbReference type="OrthoDB" id="3235454at2759"/>
<dbReference type="GeneID" id="63818702"/>
<name>A0A165DML0_9APHY</name>
<feature type="region of interest" description="Disordered" evidence="1">
    <location>
        <begin position="31"/>
        <end position="52"/>
    </location>
</feature>
<proteinExistence type="predicted"/>
<evidence type="ECO:0000313" key="2">
    <source>
        <dbReference type="EMBL" id="KZT05206.1"/>
    </source>
</evidence>
<dbReference type="RefSeq" id="XP_040762946.1">
    <property type="nucleotide sequence ID" value="XM_040901670.1"/>
</dbReference>
<protein>
    <submittedName>
        <fullName evidence="2">Uncharacterized protein</fullName>
    </submittedName>
</protein>
<organism evidence="2 3">
    <name type="scientific">Laetiporus sulphureus 93-53</name>
    <dbReference type="NCBI Taxonomy" id="1314785"/>
    <lineage>
        <taxon>Eukaryota</taxon>
        <taxon>Fungi</taxon>
        <taxon>Dikarya</taxon>
        <taxon>Basidiomycota</taxon>
        <taxon>Agaricomycotina</taxon>
        <taxon>Agaricomycetes</taxon>
        <taxon>Polyporales</taxon>
        <taxon>Laetiporus</taxon>
    </lineage>
</organism>
<dbReference type="AlphaFoldDB" id="A0A165DML0"/>